<dbReference type="Proteomes" id="UP000824890">
    <property type="component" value="Unassembled WGS sequence"/>
</dbReference>
<proteinExistence type="predicted"/>
<comment type="caution">
    <text evidence="1">The sequence shown here is derived from an EMBL/GenBank/DDBJ whole genome shotgun (WGS) entry which is preliminary data.</text>
</comment>
<keyword evidence="2" id="KW-1185">Reference proteome</keyword>
<organism evidence="1 2">
    <name type="scientific">Brassica napus</name>
    <name type="common">Rape</name>
    <dbReference type="NCBI Taxonomy" id="3708"/>
    <lineage>
        <taxon>Eukaryota</taxon>
        <taxon>Viridiplantae</taxon>
        <taxon>Streptophyta</taxon>
        <taxon>Embryophyta</taxon>
        <taxon>Tracheophyta</taxon>
        <taxon>Spermatophyta</taxon>
        <taxon>Magnoliopsida</taxon>
        <taxon>eudicotyledons</taxon>
        <taxon>Gunneridae</taxon>
        <taxon>Pentapetalae</taxon>
        <taxon>rosids</taxon>
        <taxon>malvids</taxon>
        <taxon>Brassicales</taxon>
        <taxon>Brassicaceae</taxon>
        <taxon>Brassiceae</taxon>
        <taxon>Brassica</taxon>
    </lineage>
</organism>
<gene>
    <name evidence="1" type="ORF">HID58_074957</name>
</gene>
<dbReference type="EMBL" id="JAGKQM010000017">
    <property type="protein sequence ID" value="KAH0867935.1"/>
    <property type="molecule type" value="Genomic_DNA"/>
</dbReference>
<name>A0ABQ7YI89_BRANA</name>
<evidence type="ECO:0000313" key="1">
    <source>
        <dbReference type="EMBL" id="KAH0867935.1"/>
    </source>
</evidence>
<accession>A0ABQ7YI89</accession>
<protein>
    <submittedName>
        <fullName evidence="1">Uncharacterized protein</fullName>
    </submittedName>
</protein>
<evidence type="ECO:0000313" key="2">
    <source>
        <dbReference type="Proteomes" id="UP000824890"/>
    </source>
</evidence>
<sequence length="84" mass="9526">MLIFSILPQWLTRVTGVMLGSLEILTLLMKRHLTEYLDDSEKNLSTVMTSRRRILPSPASPVSSPSLTLILHNDNLYISNEDDL</sequence>
<reference evidence="1 2" key="1">
    <citation type="submission" date="2021-05" db="EMBL/GenBank/DDBJ databases">
        <title>Genome Assembly of Synthetic Allotetraploid Brassica napus Reveals Homoeologous Exchanges between Subgenomes.</title>
        <authorList>
            <person name="Davis J.T."/>
        </authorList>
    </citation>
    <scope>NUCLEOTIDE SEQUENCE [LARGE SCALE GENOMIC DNA]</scope>
    <source>
        <strain evidence="2">cv. Da-Ae</strain>
        <tissue evidence="1">Seedling</tissue>
    </source>
</reference>